<dbReference type="InterPro" id="IPR001279">
    <property type="entry name" value="Metallo-B-lactamas"/>
</dbReference>
<dbReference type="RefSeq" id="WP_204499113.1">
    <property type="nucleotide sequence ID" value="NZ_JAFBDR010000009.1"/>
</dbReference>
<organism evidence="3 4">
    <name type="scientific">Aquibacillus albus</name>
    <dbReference type="NCBI Taxonomy" id="1168171"/>
    <lineage>
        <taxon>Bacteria</taxon>
        <taxon>Bacillati</taxon>
        <taxon>Bacillota</taxon>
        <taxon>Bacilli</taxon>
        <taxon>Bacillales</taxon>
        <taxon>Bacillaceae</taxon>
        <taxon>Aquibacillus</taxon>
    </lineage>
</organism>
<dbReference type="SUPFAM" id="SSF56281">
    <property type="entry name" value="Metallo-hydrolase/oxidoreductase"/>
    <property type="match status" value="1"/>
</dbReference>
<reference evidence="3 4" key="1">
    <citation type="submission" date="2021-01" db="EMBL/GenBank/DDBJ databases">
        <title>Genomic Encyclopedia of Type Strains, Phase IV (KMG-IV): sequencing the most valuable type-strain genomes for metagenomic binning, comparative biology and taxonomic classification.</title>
        <authorList>
            <person name="Goeker M."/>
        </authorList>
    </citation>
    <scope>NUCLEOTIDE SEQUENCE [LARGE SCALE GENOMIC DNA]</scope>
    <source>
        <strain evidence="3 4">DSM 23711</strain>
    </source>
</reference>
<proteinExistence type="predicted"/>
<keyword evidence="1" id="KW-0862">Zinc</keyword>
<keyword evidence="4" id="KW-1185">Reference proteome</keyword>
<dbReference type="Proteomes" id="UP001296943">
    <property type="component" value="Unassembled WGS sequence"/>
</dbReference>
<comment type="caution">
    <text evidence="3">The sequence shown here is derived from an EMBL/GenBank/DDBJ whole genome shotgun (WGS) entry which is preliminary data.</text>
</comment>
<dbReference type="CDD" id="cd07716">
    <property type="entry name" value="RNaseZ_short-form-like_MBL-fold"/>
    <property type="match status" value="1"/>
</dbReference>
<evidence type="ECO:0000313" key="3">
    <source>
        <dbReference type="EMBL" id="MBM7571472.1"/>
    </source>
</evidence>
<evidence type="ECO:0000313" key="4">
    <source>
        <dbReference type="Proteomes" id="UP001296943"/>
    </source>
</evidence>
<dbReference type="EMBL" id="JAFBDR010000009">
    <property type="protein sequence ID" value="MBM7571472.1"/>
    <property type="molecule type" value="Genomic_DNA"/>
</dbReference>
<sequence>MKLTIIGYWGAYPEQGSATSCFLLEKEGFSCLIDCGSGALSRLPSFTQIMELDAVILSHYHHDHIADIGVLQYSWLVQNSIHQTSQILPIYGHAEDQEAFQKLTHQFTKGIAYDPNQKLRVGPFELTFLKTNHPVPCYAMRITDGQHKIVYTADTSYMDGLIPFSKGADLLLTECSFYEDQDGTNAGHLNSKQCAEIAKRAEVNEMILSHHPHFGDRRQLIHQSMKYFDGPVLLAEEGLVWQSY</sequence>
<dbReference type="Pfam" id="PF12706">
    <property type="entry name" value="Lactamase_B_2"/>
    <property type="match status" value="1"/>
</dbReference>
<dbReference type="SMART" id="SM00849">
    <property type="entry name" value="Lactamase_B"/>
    <property type="match status" value="1"/>
</dbReference>
<dbReference type="Gene3D" id="3.60.15.10">
    <property type="entry name" value="Ribonuclease Z/Hydroxyacylglutathione hydrolase-like"/>
    <property type="match status" value="1"/>
</dbReference>
<evidence type="ECO:0000259" key="2">
    <source>
        <dbReference type="SMART" id="SM00849"/>
    </source>
</evidence>
<dbReference type="InterPro" id="IPR036866">
    <property type="entry name" value="RibonucZ/Hydroxyglut_hydro"/>
</dbReference>
<evidence type="ECO:0000256" key="1">
    <source>
        <dbReference type="ARBA" id="ARBA00022833"/>
    </source>
</evidence>
<feature type="domain" description="Metallo-beta-lactamase" evidence="2">
    <location>
        <begin position="18"/>
        <end position="210"/>
    </location>
</feature>
<accession>A0ABS2N010</accession>
<dbReference type="PANTHER" id="PTHR46018:SF4">
    <property type="entry name" value="METALLO-HYDROLASE YHFI-RELATED"/>
    <property type="match status" value="1"/>
</dbReference>
<name>A0ABS2N010_9BACI</name>
<gene>
    <name evidence="3" type="ORF">JOC48_001968</name>
</gene>
<dbReference type="PANTHER" id="PTHR46018">
    <property type="entry name" value="ZINC PHOSPHODIESTERASE ELAC PROTEIN 1"/>
    <property type="match status" value="1"/>
</dbReference>
<protein>
    <submittedName>
        <fullName evidence="3">Ribonuclease BN (tRNA processing enzyme)</fullName>
    </submittedName>
</protein>